<dbReference type="SFLD" id="SFLDF00343">
    <property type="entry name" value="aminofutalosine_synthase_(mqnE"/>
    <property type="match status" value="1"/>
</dbReference>
<dbReference type="GO" id="GO:0044689">
    <property type="term" value="F:7,8-didemethyl-8-hydroxy-5-deazariboflavin synthase activity"/>
    <property type="evidence" value="ECO:0007669"/>
    <property type="project" value="TreeGrafter"/>
</dbReference>
<accession>A0A0S6U9T9</accession>
<evidence type="ECO:0000256" key="4">
    <source>
        <dbReference type="ARBA" id="ARBA00023004"/>
    </source>
</evidence>
<dbReference type="PANTHER" id="PTHR43076">
    <property type="entry name" value="FO SYNTHASE (COFH)"/>
    <property type="match status" value="1"/>
</dbReference>
<dbReference type="InterPro" id="IPR034405">
    <property type="entry name" value="F420"/>
</dbReference>
<gene>
    <name evidence="6" type="primary">mqnE</name>
    <name evidence="10" type="ORF">MTY_0341</name>
</gene>
<dbReference type="NCBIfam" id="TIGR00423">
    <property type="entry name" value="CofH family radical SAM protein"/>
    <property type="match status" value="1"/>
</dbReference>
<keyword evidence="5 6" id="KW-0411">Iron-sulfur</keyword>
<reference evidence="10" key="1">
    <citation type="journal article" date="2014" name="Gene">
        <title>Genome-guided analysis of transformation efficiency and carbon dioxide assimilation by Moorella thermoacetica Y72.</title>
        <authorList>
            <person name="Tsukahara K."/>
            <person name="Kita A."/>
            <person name="Nakashimada Y."/>
            <person name="Hoshino T."/>
            <person name="Murakami K."/>
        </authorList>
    </citation>
    <scope>NUCLEOTIDE SEQUENCE [LARGE SCALE GENOMIC DNA]</scope>
    <source>
        <strain evidence="10">Y72</strain>
    </source>
</reference>
<dbReference type="InterPro" id="IPR020050">
    <property type="entry name" value="FO_synthase_su2"/>
</dbReference>
<evidence type="ECO:0000256" key="5">
    <source>
        <dbReference type="ARBA" id="ARBA00023014"/>
    </source>
</evidence>
<keyword evidence="6" id="KW-0808">Transferase</keyword>
<evidence type="ECO:0000256" key="3">
    <source>
        <dbReference type="ARBA" id="ARBA00022723"/>
    </source>
</evidence>
<evidence type="ECO:0000313" key="10">
    <source>
        <dbReference type="EMBL" id="GAF25012.1"/>
    </source>
</evidence>
<dbReference type="SFLD" id="SFLDG01389">
    <property type="entry name" value="menaquinone_synthsis_involved"/>
    <property type="match status" value="1"/>
</dbReference>
<dbReference type="Gene3D" id="3.20.20.70">
    <property type="entry name" value="Aldolase class I"/>
    <property type="match status" value="1"/>
</dbReference>
<feature type="binding site" evidence="6 7">
    <location>
        <position position="85"/>
    </location>
    <ligand>
        <name>[4Fe-4S] cluster</name>
        <dbReference type="ChEBI" id="CHEBI:49883"/>
        <note>4Fe-4S-S-AdoMet</note>
    </ligand>
</feature>
<evidence type="ECO:0000256" key="7">
    <source>
        <dbReference type="PIRSR" id="PIRSR004762-1"/>
    </source>
</evidence>
<dbReference type="GO" id="GO:0102573">
    <property type="term" value="F:aminodeoxyfutalosine synthase activity"/>
    <property type="evidence" value="ECO:0007669"/>
    <property type="project" value="UniProtKB-EC"/>
</dbReference>
<feature type="binding site" evidence="6 7">
    <location>
        <position position="89"/>
    </location>
    <ligand>
        <name>[4Fe-4S] cluster</name>
        <dbReference type="ChEBI" id="CHEBI:49883"/>
        <note>4Fe-4S-S-AdoMet</note>
    </ligand>
</feature>
<sequence>MKGVGTALPTTTAEFIRRELSRGELADVAARVYAGERLTREDGMRLWESQDLLGIGYLADLVRQRTCGDIVYFINNAHINYTNICQNLCDLCAFGRQAGTPGAYTLTLAEIEAKARAAAAAGVTEIHIVGGLNPELPYDYYLELIRIVRRAAPGACIQAFDAVEIDFIASRAGRPVADVLQELRQAGLDSLPGGGAEVFAPEVRRRLCARKIDGRRWLQIHETAHRLGIPTNATMLYGHLETAADRVDHLLALRELQDRTGGFLAFIPLAFHPANTAFSNLPGTTGVDDLKMLAISRLLLDNFRHIKAFWIMIGPKLAQVALHFGVDDLDGTVREEHIFHDAGAVTPQYQPAESFLQSIRAAGRIPVERDTLYREIRRYA</sequence>
<dbReference type="InterPro" id="IPR006638">
    <property type="entry name" value="Elp3/MiaA/NifB-like_rSAM"/>
</dbReference>
<dbReference type="Pfam" id="PF19288">
    <property type="entry name" value="CofH_C"/>
    <property type="match status" value="1"/>
</dbReference>
<dbReference type="Pfam" id="PF04055">
    <property type="entry name" value="Radical_SAM"/>
    <property type="match status" value="1"/>
</dbReference>
<dbReference type="AlphaFoldDB" id="A0A0S6U9T9"/>
<evidence type="ECO:0000256" key="1">
    <source>
        <dbReference type="ARBA" id="ARBA00022485"/>
    </source>
</evidence>
<dbReference type="GO" id="GO:0051539">
    <property type="term" value="F:4 iron, 4 sulfur cluster binding"/>
    <property type="evidence" value="ECO:0007669"/>
    <property type="project" value="UniProtKB-KW"/>
</dbReference>
<dbReference type="PANTHER" id="PTHR43076:SF7">
    <property type="entry name" value="AMINODEOXYFUTALOSINE SYNTHASE"/>
    <property type="match status" value="1"/>
</dbReference>
<dbReference type="NCBIfam" id="TIGR03700">
    <property type="entry name" value="mena_SCO4494"/>
    <property type="match status" value="1"/>
</dbReference>
<dbReference type="GO" id="GO:0009234">
    <property type="term" value="P:menaquinone biosynthetic process"/>
    <property type="evidence" value="ECO:0007669"/>
    <property type="project" value="UniProtKB-UniRule"/>
</dbReference>
<dbReference type="PIRSF" id="PIRSF004762">
    <property type="entry name" value="CHP00423"/>
    <property type="match status" value="1"/>
</dbReference>
<dbReference type="InterPro" id="IPR013785">
    <property type="entry name" value="Aldolase_TIM"/>
</dbReference>
<feature type="domain" description="Radical SAM core" evidence="9">
    <location>
        <begin position="71"/>
        <end position="304"/>
    </location>
</feature>
<dbReference type="GO" id="GO:0005506">
    <property type="term" value="F:iron ion binding"/>
    <property type="evidence" value="ECO:0007669"/>
    <property type="project" value="UniProtKB-UniRule"/>
</dbReference>
<dbReference type="SFLD" id="SFLDG01064">
    <property type="entry name" value="F420__menaquinone_cofactor_bio"/>
    <property type="match status" value="1"/>
</dbReference>
<dbReference type="UniPathway" id="UPA00079"/>
<comment type="catalytic activity">
    <reaction evidence="6">
        <text>3-[(1-carboxyvinyl)-oxy]benzoate + S-adenosyl-L-methionine + H2O = 6-amino-6-deoxyfutalosine + hydrogencarbonate + L-methionine + H(+)</text>
        <dbReference type="Rhea" id="RHEA:33075"/>
        <dbReference type="ChEBI" id="CHEBI:15377"/>
        <dbReference type="ChEBI" id="CHEBI:15378"/>
        <dbReference type="ChEBI" id="CHEBI:17544"/>
        <dbReference type="ChEBI" id="CHEBI:57844"/>
        <dbReference type="ChEBI" id="CHEBI:59789"/>
        <dbReference type="ChEBI" id="CHEBI:64286"/>
        <dbReference type="ChEBI" id="CHEBI:76981"/>
        <dbReference type="EC" id="2.5.1.120"/>
    </reaction>
</comment>
<dbReference type="Proteomes" id="UP000063718">
    <property type="component" value="Unassembled WGS sequence"/>
</dbReference>
<feature type="binding site" evidence="6 7">
    <location>
        <position position="92"/>
    </location>
    <ligand>
        <name>[4Fe-4S] cluster</name>
        <dbReference type="ChEBI" id="CHEBI:49883"/>
        <note>4Fe-4S-S-AdoMet</note>
    </ligand>
</feature>
<keyword evidence="3 6" id="KW-0479">Metal-binding</keyword>
<dbReference type="SMART" id="SM00729">
    <property type="entry name" value="Elp3"/>
    <property type="match status" value="1"/>
</dbReference>
<dbReference type="CDD" id="cd01335">
    <property type="entry name" value="Radical_SAM"/>
    <property type="match status" value="1"/>
</dbReference>
<dbReference type="SFLD" id="SFLDS00029">
    <property type="entry name" value="Radical_SAM"/>
    <property type="match status" value="1"/>
</dbReference>
<dbReference type="PROSITE" id="PS51918">
    <property type="entry name" value="RADICAL_SAM"/>
    <property type="match status" value="1"/>
</dbReference>
<keyword evidence="6" id="KW-0474">Menaquinone biosynthesis</keyword>
<evidence type="ECO:0000256" key="8">
    <source>
        <dbReference type="PIRSR" id="PIRSR004762-2"/>
    </source>
</evidence>
<protein>
    <recommendedName>
        <fullName evidence="6">Aminodeoxyfutalosine synthase</fullName>
        <shortName evidence="6">AFL synthase</shortName>
        <shortName evidence="6">Aminofutalosine synthase</shortName>
        <ecNumber evidence="6">2.5.1.120</ecNumber>
    </recommendedName>
    <alternativeName>
        <fullName evidence="6">Menaquinone biosynthetic enzyme MqnE</fullName>
    </alternativeName>
</protein>
<dbReference type="SFLD" id="SFLDF00342">
    <property type="entry name" value="cyclic_dehypoxanthine_futalosi"/>
    <property type="match status" value="1"/>
</dbReference>
<proteinExistence type="inferred from homology"/>
<organism evidence="10">
    <name type="scientific">Moorella thermoacetica Y72</name>
    <dbReference type="NCBI Taxonomy" id="1325331"/>
    <lineage>
        <taxon>Bacteria</taxon>
        <taxon>Bacillati</taxon>
        <taxon>Bacillota</taxon>
        <taxon>Clostridia</taxon>
        <taxon>Neomoorellales</taxon>
        <taxon>Neomoorellaceae</taxon>
        <taxon>Neomoorella</taxon>
    </lineage>
</organism>
<keyword evidence="1 6" id="KW-0004">4Fe-4S</keyword>
<dbReference type="EMBL" id="DF238840">
    <property type="protein sequence ID" value="GAF25012.1"/>
    <property type="molecule type" value="Genomic_DNA"/>
</dbReference>
<keyword evidence="4 6" id="KW-0408">Iron</keyword>
<dbReference type="InterPro" id="IPR045567">
    <property type="entry name" value="CofH/MnqC-like_C"/>
</dbReference>
<dbReference type="EC" id="2.5.1.120" evidence="6"/>
<comment type="cofactor">
    <cofactor evidence="6 7">
        <name>[4Fe-4S] cluster</name>
        <dbReference type="ChEBI" id="CHEBI:49883"/>
    </cofactor>
    <text evidence="6 7">Binds 1 [4Fe-4S] cluster. The cluster is coordinated with 3 cysteines and an exchangeable S-adenosyl-L-methionine.</text>
</comment>
<dbReference type="HAMAP" id="MF_00993">
    <property type="entry name" value="MqnE"/>
    <property type="match status" value="1"/>
</dbReference>
<dbReference type="SUPFAM" id="SSF102114">
    <property type="entry name" value="Radical SAM enzymes"/>
    <property type="match status" value="1"/>
</dbReference>
<comment type="similarity">
    <text evidence="6">Belongs to the radical SAM superfamily. MqnE family.</text>
</comment>
<comment type="function">
    <text evidence="6">Radical SAM enzyme that catalyzes the addition of the adenosyl radical to the double bond of 3-[(1-carboxyvinyl)oxy]benzoate, leading to aminodeoxyfutalosine (AFL), a key intermediate in the formation of menaquinone (MK, vitamin K2) from chorismate.</text>
</comment>
<evidence type="ECO:0000256" key="2">
    <source>
        <dbReference type="ARBA" id="ARBA00022691"/>
    </source>
</evidence>
<evidence type="ECO:0000256" key="6">
    <source>
        <dbReference type="HAMAP-Rule" id="MF_00993"/>
    </source>
</evidence>
<keyword evidence="2 6" id="KW-0949">S-adenosyl-L-methionine</keyword>
<dbReference type="InterPro" id="IPR058240">
    <property type="entry name" value="rSAM_sf"/>
</dbReference>
<comment type="pathway">
    <text evidence="6">Quinol/quinone metabolism; menaquinone biosynthesis.</text>
</comment>
<dbReference type="InterPro" id="IPR007197">
    <property type="entry name" value="rSAM"/>
</dbReference>
<dbReference type="InterPro" id="IPR022432">
    <property type="entry name" value="MqnE"/>
</dbReference>
<feature type="binding site" evidence="8">
    <location>
        <position position="197"/>
    </location>
    <ligand>
        <name>S-adenosyl-L-methionine</name>
        <dbReference type="ChEBI" id="CHEBI:59789"/>
    </ligand>
</feature>
<evidence type="ECO:0000259" key="9">
    <source>
        <dbReference type="PROSITE" id="PS51918"/>
    </source>
</evidence>
<name>A0A0S6U9T9_NEOTH</name>